<feature type="transmembrane region" description="Helical" evidence="1">
    <location>
        <begin position="49"/>
        <end position="68"/>
    </location>
</feature>
<dbReference type="AlphaFoldDB" id="A0AAV8R7D8"/>
<organism evidence="2 3">
    <name type="scientific">Ensete ventricosum</name>
    <name type="common">Abyssinian banana</name>
    <name type="synonym">Musa ensete</name>
    <dbReference type="NCBI Taxonomy" id="4639"/>
    <lineage>
        <taxon>Eukaryota</taxon>
        <taxon>Viridiplantae</taxon>
        <taxon>Streptophyta</taxon>
        <taxon>Embryophyta</taxon>
        <taxon>Tracheophyta</taxon>
        <taxon>Spermatophyta</taxon>
        <taxon>Magnoliopsida</taxon>
        <taxon>Liliopsida</taxon>
        <taxon>Zingiberales</taxon>
        <taxon>Musaceae</taxon>
        <taxon>Ensete</taxon>
    </lineage>
</organism>
<keyword evidence="1" id="KW-1133">Transmembrane helix</keyword>
<comment type="caution">
    <text evidence="2">The sequence shown here is derived from an EMBL/GenBank/DDBJ whole genome shotgun (WGS) entry which is preliminary data.</text>
</comment>
<evidence type="ECO:0000313" key="2">
    <source>
        <dbReference type="EMBL" id="KAJ8497494.1"/>
    </source>
</evidence>
<feature type="transmembrane region" description="Helical" evidence="1">
    <location>
        <begin position="14"/>
        <end position="37"/>
    </location>
</feature>
<gene>
    <name evidence="2" type="ORF">OPV22_008046</name>
</gene>
<protein>
    <submittedName>
        <fullName evidence="2">Uncharacterized protein</fullName>
    </submittedName>
</protein>
<feature type="transmembrane region" description="Helical" evidence="1">
    <location>
        <begin position="101"/>
        <end position="119"/>
    </location>
</feature>
<proteinExistence type="predicted"/>
<dbReference type="EMBL" id="JAQQAF010000003">
    <property type="protein sequence ID" value="KAJ8497494.1"/>
    <property type="molecule type" value="Genomic_DNA"/>
</dbReference>
<evidence type="ECO:0000256" key="1">
    <source>
        <dbReference type="SAM" id="Phobius"/>
    </source>
</evidence>
<accession>A0AAV8R7D8</accession>
<keyword evidence="1" id="KW-0472">Membrane</keyword>
<sequence length="122" mass="13268">MPPVGAALRNVGRIFFGFLILVFFSGMLLQALADVTVTREVASSEVRLLAAYVVWLLTLVVTLLPVVIPRPPVVGRVALPTLPVVVFERPALSNVGRTPNIPSIWFGFLLLVFFSGKLLQAI</sequence>
<keyword evidence="1" id="KW-0812">Transmembrane</keyword>
<evidence type="ECO:0000313" key="3">
    <source>
        <dbReference type="Proteomes" id="UP001222027"/>
    </source>
</evidence>
<reference evidence="2 3" key="1">
    <citation type="submission" date="2022-12" db="EMBL/GenBank/DDBJ databases">
        <title>Chromosome-scale assembly of the Ensete ventricosum genome.</title>
        <authorList>
            <person name="Dussert Y."/>
            <person name="Stocks J."/>
            <person name="Wendawek A."/>
            <person name="Woldeyes F."/>
            <person name="Nichols R.A."/>
            <person name="Borrell J.S."/>
        </authorList>
    </citation>
    <scope>NUCLEOTIDE SEQUENCE [LARGE SCALE GENOMIC DNA]</scope>
    <source>
        <strain evidence="3">cv. Maze</strain>
        <tissue evidence="2">Seeds</tissue>
    </source>
</reference>
<dbReference type="Proteomes" id="UP001222027">
    <property type="component" value="Unassembled WGS sequence"/>
</dbReference>
<keyword evidence="3" id="KW-1185">Reference proteome</keyword>
<name>A0AAV8R7D8_ENSVE</name>